<dbReference type="SUPFAM" id="SSF51161">
    <property type="entry name" value="Trimeric LpxA-like enzymes"/>
    <property type="match status" value="1"/>
</dbReference>
<protein>
    <submittedName>
        <fullName evidence="1">Gamma carbonic anhydrase family protein</fullName>
    </submittedName>
</protein>
<dbReference type="EMBL" id="WBZJ01000004">
    <property type="protein sequence ID" value="KAB3519260.1"/>
    <property type="molecule type" value="Genomic_DNA"/>
</dbReference>
<evidence type="ECO:0000313" key="2">
    <source>
        <dbReference type="Proteomes" id="UP000436181"/>
    </source>
</evidence>
<dbReference type="InterPro" id="IPR011004">
    <property type="entry name" value="Trimer_LpxA-like_sf"/>
</dbReference>
<name>A0ABQ6VFN4_9CORY</name>
<evidence type="ECO:0000313" key="1">
    <source>
        <dbReference type="EMBL" id="KAB3519260.1"/>
    </source>
</evidence>
<dbReference type="Proteomes" id="UP000436181">
    <property type="component" value="Unassembled WGS sequence"/>
</dbReference>
<dbReference type="InterPro" id="IPR050484">
    <property type="entry name" value="Transf_Hexapept/Carb_Anhydrase"/>
</dbReference>
<organism evidence="1 2">
    <name type="scientific">Corynebacterium zhongnanshanii</name>
    <dbReference type="NCBI Taxonomy" id="2768834"/>
    <lineage>
        <taxon>Bacteria</taxon>
        <taxon>Bacillati</taxon>
        <taxon>Actinomycetota</taxon>
        <taxon>Actinomycetes</taxon>
        <taxon>Mycobacteriales</taxon>
        <taxon>Corynebacteriaceae</taxon>
        <taxon>Corynebacterium</taxon>
    </lineage>
</organism>
<gene>
    <name evidence="1" type="ORF">F8377_09770</name>
</gene>
<dbReference type="CDD" id="cd04645">
    <property type="entry name" value="LbH_gamma_CA_like"/>
    <property type="match status" value="1"/>
</dbReference>
<accession>A0ABQ6VFN4</accession>
<dbReference type="RefSeq" id="WP_151844892.1">
    <property type="nucleotide sequence ID" value="NZ_WBZJ01000004.1"/>
</dbReference>
<keyword evidence="2" id="KW-1185">Reference proteome</keyword>
<sequence>MNTPPHAQPLILPFNGKVPRIHRSAYIAPNATIIGDVEIGPDVSVFYGCVLRADVGSIRIGARTNIQDNSVIHEESSAPCILEEDVTVGHMALLHGTHVEKGTLVGMKAALLSRSHVGPGTLIAAGAVVLEGQEIPAKSLAAGVPAKVRRELSTEESEYFITHAAKYVNTAKAQARATGSNAEVLRLEDVFFE</sequence>
<reference evidence="1 2" key="1">
    <citation type="submission" date="2019-10" db="EMBL/GenBank/DDBJ databases">
        <title>Corynebacterium sp novel species isolated from the respiratory tract of Marmot.</title>
        <authorList>
            <person name="Zhang G."/>
        </authorList>
    </citation>
    <scope>NUCLEOTIDE SEQUENCE [LARGE SCALE GENOMIC DNA]</scope>
    <source>
        <strain evidence="1 2">336</strain>
    </source>
</reference>
<dbReference type="PANTHER" id="PTHR13061">
    <property type="entry name" value="DYNACTIN SUBUNIT P25"/>
    <property type="match status" value="1"/>
</dbReference>
<dbReference type="InterPro" id="IPR047324">
    <property type="entry name" value="LbH_gamma_CA-like"/>
</dbReference>
<proteinExistence type="predicted"/>
<dbReference type="PANTHER" id="PTHR13061:SF29">
    <property type="entry name" value="GAMMA CARBONIC ANHYDRASE-LIKE 1, MITOCHONDRIAL-RELATED"/>
    <property type="match status" value="1"/>
</dbReference>
<comment type="caution">
    <text evidence="1">The sequence shown here is derived from an EMBL/GenBank/DDBJ whole genome shotgun (WGS) entry which is preliminary data.</text>
</comment>
<dbReference type="Gene3D" id="2.160.10.10">
    <property type="entry name" value="Hexapeptide repeat proteins"/>
    <property type="match status" value="1"/>
</dbReference>